<comment type="subcellular location">
    <subcellularLocation>
        <location evidence="2">Endoplasmic reticulum membrane</location>
        <topology evidence="2">Peripheral membrane protein</topology>
    </subcellularLocation>
</comment>
<evidence type="ECO:0000256" key="10">
    <source>
        <dbReference type="ARBA" id="ARBA00058504"/>
    </source>
</evidence>
<evidence type="ECO:0000256" key="11">
    <source>
        <dbReference type="ARBA" id="ARBA00064670"/>
    </source>
</evidence>
<evidence type="ECO:0000256" key="7">
    <source>
        <dbReference type="ARBA" id="ARBA00022842"/>
    </source>
</evidence>
<evidence type="ECO:0000313" key="14">
    <source>
        <dbReference type="Proteomes" id="UP001152759"/>
    </source>
</evidence>
<dbReference type="SUPFAM" id="SSF64005">
    <property type="entry name" value="Undecaprenyl diphosphate synthase"/>
    <property type="match status" value="1"/>
</dbReference>
<dbReference type="CDD" id="cd00475">
    <property type="entry name" value="Cis_IPPS"/>
    <property type="match status" value="1"/>
</dbReference>
<accession>A0A9P0AE90</accession>
<evidence type="ECO:0000256" key="5">
    <source>
        <dbReference type="ARBA" id="ARBA00022679"/>
    </source>
</evidence>
<dbReference type="GO" id="GO:0045547">
    <property type="term" value="F:ditrans,polycis-polyprenyl diphosphate synthase [(2E,6E)-farnesyl diphosphate specific] activity"/>
    <property type="evidence" value="ECO:0007669"/>
    <property type="project" value="UniProtKB-EC"/>
</dbReference>
<dbReference type="HAMAP" id="MF_01139">
    <property type="entry name" value="ISPT"/>
    <property type="match status" value="1"/>
</dbReference>
<dbReference type="GO" id="GO:0016094">
    <property type="term" value="P:polyprenol biosynthetic process"/>
    <property type="evidence" value="ECO:0007669"/>
    <property type="project" value="TreeGrafter"/>
</dbReference>
<evidence type="ECO:0000256" key="6">
    <source>
        <dbReference type="ARBA" id="ARBA00022824"/>
    </source>
</evidence>
<evidence type="ECO:0000256" key="2">
    <source>
        <dbReference type="ARBA" id="ARBA00004406"/>
    </source>
</evidence>
<dbReference type="OrthoDB" id="4173905at2759"/>
<evidence type="ECO:0000256" key="12">
    <source>
        <dbReference type="RuleBase" id="RU363018"/>
    </source>
</evidence>
<dbReference type="PROSITE" id="PS01066">
    <property type="entry name" value="UPP_SYNTHASE"/>
    <property type="match status" value="1"/>
</dbReference>
<dbReference type="Gene3D" id="3.40.1180.10">
    <property type="entry name" value="Decaprenyl diphosphate synthase-like"/>
    <property type="match status" value="1"/>
</dbReference>
<comment type="cofactor">
    <cofactor evidence="1">
        <name>Mg(2+)</name>
        <dbReference type="ChEBI" id="CHEBI:18420"/>
    </cofactor>
</comment>
<evidence type="ECO:0000256" key="8">
    <source>
        <dbReference type="ARBA" id="ARBA00023136"/>
    </source>
</evidence>
<comment type="similarity">
    <text evidence="4 12">Belongs to the UPP synthase family.</text>
</comment>
<keyword evidence="7" id="KW-0460">Magnesium</keyword>
<dbReference type="GO" id="GO:1904423">
    <property type="term" value="C:dehydrodolichyl diphosphate synthase complex"/>
    <property type="evidence" value="ECO:0007669"/>
    <property type="project" value="TreeGrafter"/>
</dbReference>
<dbReference type="InterPro" id="IPR018520">
    <property type="entry name" value="UPP_synth-like_CS"/>
</dbReference>
<reference evidence="13" key="1">
    <citation type="submission" date="2021-12" db="EMBL/GenBank/DDBJ databases">
        <authorList>
            <person name="King R."/>
        </authorList>
    </citation>
    <scope>NUCLEOTIDE SEQUENCE</scope>
</reference>
<dbReference type="AlphaFoldDB" id="A0A9P0AE90"/>
<dbReference type="PANTHER" id="PTHR10291">
    <property type="entry name" value="DEHYDRODOLICHYL DIPHOSPHATE SYNTHASE FAMILY MEMBER"/>
    <property type="match status" value="1"/>
</dbReference>
<proteinExistence type="inferred from homology"/>
<name>A0A9P0AE90_BEMTA</name>
<comment type="catalytic activity">
    <reaction evidence="9">
        <text>n isopentenyl diphosphate + (2E,6E)-farnesyl diphosphate = a di-trans,poly-cis-polyprenyl diphosphate + n diphosphate</text>
        <dbReference type="Rhea" id="RHEA:53008"/>
        <dbReference type="Rhea" id="RHEA-COMP:19494"/>
        <dbReference type="ChEBI" id="CHEBI:33019"/>
        <dbReference type="ChEBI" id="CHEBI:128769"/>
        <dbReference type="ChEBI" id="CHEBI:136960"/>
        <dbReference type="ChEBI" id="CHEBI:175763"/>
        <dbReference type="EC" id="2.5.1.87"/>
    </reaction>
</comment>
<dbReference type="KEGG" id="btab:109042179"/>
<dbReference type="NCBIfam" id="TIGR00055">
    <property type="entry name" value="uppS"/>
    <property type="match status" value="1"/>
</dbReference>
<comment type="subunit">
    <text evidence="11">Forms an active dehydrodolichyl diphosphate synthase complex with NUS1.</text>
</comment>
<comment type="function">
    <text evidence="10">With NUS1, forms the dehydrodolichyl diphosphate synthase (DDS) complex, an essential component of the dolichol monophosphate (Dol-P) biosynthetic machinery. Adds multiple copies of isopentenyl pyrophosphate (IPP) to farnesyl pyrophosphate (FPP) to produce dehydrodolichyl diphosphate (Dedol-PP), a precursor of dolichol which is utilized as a sugar carrier in protein glycosylation in the endoplasmic reticulum (ER).</text>
</comment>
<keyword evidence="6" id="KW-0256">Endoplasmic reticulum</keyword>
<keyword evidence="14" id="KW-1185">Reference proteome</keyword>
<gene>
    <name evidence="13" type="ORF">BEMITA_LOCUS8704</name>
</gene>
<evidence type="ECO:0000256" key="4">
    <source>
        <dbReference type="ARBA" id="ARBA00005432"/>
    </source>
</evidence>
<comment type="pathway">
    <text evidence="3">Protein modification; protein glycosylation.</text>
</comment>
<sequence length="293" mass="33754">MSWIRDCSLNAFQSFCARVLRCGPIPNHVAFIMDGNRRYAKKKNVQKVKGHSMGFDKLAETLQWCLELGIYEVTVYAFSIENFKRTAEEVSSLFELMREKFNRLLEEEDKLMEQGVCIRVIGNLTLLPADLVTLIAKAVLLTKDNSRAFLNVAISYTSQDEMCEAAKLIIDGVHKNLITVEDITIELFSRCLYTSQSPDPELLIRTSGETRLSDFLLWQVSNSYLHFTDVLWPEFSAWHLFWAVFLYQRHCDSLPKDNTSHVCENENSRVDKFIKSIEDKRLEFLKSAVSSVV</sequence>
<keyword evidence="8" id="KW-0472">Membrane</keyword>
<dbReference type="InterPro" id="IPR036424">
    <property type="entry name" value="UPP_synth-like_sf"/>
</dbReference>
<evidence type="ECO:0000256" key="1">
    <source>
        <dbReference type="ARBA" id="ARBA00001946"/>
    </source>
</evidence>
<dbReference type="PANTHER" id="PTHR10291:SF43">
    <property type="entry name" value="DEHYDRODOLICHYL DIPHOSPHATE SYNTHASE COMPLEX SUBUNIT DHDDS"/>
    <property type="match status" value="1"/>
</dbReference>
<evidence type="ECO:0000256" key="3">
    <source>
        <dbReference type="ARBA" id="ARBA00004922"/>
    </source>
</evidence>
<dbReference type="FunFam" id="3.40.1180.10:FF:000002">
    <property type="entry name" value="Alkyl transferase"/>
    <property type="match status" value="1"/>
</dbReference>
<dbReference type="Pfam" id="PF01255">
    <property type="entry name" value="Prenyltransf"/>
    <property type="match status" value="1"/>
</dbReference>
<keyword evidence="5 12" id="KW-0808">Transferase</keyword>
<evidence type="ECO:0000313" key="13">
    <source>
        <dbReference type="EMBL" id="CAH0389928.1"/>
    </source>
</evidence>
<dbReference type="EMBL" id="OU963866">
    <property type="protein sequence ID" value="CAH0389928.1"/>
    <property type="molecule type" value="Genomic_DNA"/>
</dbReference>
<dbReference type="InterPro" id="IPR001441">
    <property type="entry name" value="UPP_synth-like"/>
</dbReference>
<dbReference type="EC" id="2.5.1.-" evidence="12"/>
<evidence type="ECO:0000256" key="9">
    <source>
        <dbReference type="ARBA" id="ARBA00047353"/>
    </source>
</evidence>
<organism evidence="13 14">
    <name type="scientific">Bemisia tabaci</name>
    <name type="common">Sweetpotato whitefly</name>
    <name type="synonym">Aleurodes tabaci</name>
    <dbReference type="NCBI Taxonomy" id="7038"/>
    <lineage>
        <taxon>Eukaryota</taxon>
        <taxon>Metazoa</taxon>
        <taxon>Ecdysozoa</taxon>
        <taxon>Arthropoda</taxon>
        <taxon>Hexapoda</taxon>
        <taxon>Insecta</taxon>
        <taxon>Pterygota</taxon>
        <taxon>Neoptera</taxon>
        <taxon>Paraneoptera</taxon>
        <taxon>Hemiptera</taxon>
        <taxon>Sternorrhyncha</taxon>
        <taxon>Aleyrodoidea</taxon>
        <taxon>Aleyrodidae</taxon>
        <taxon>Aleyrodinae</taxon>
        <taxon>Bemisia</taxon>
    </lineage>
</organism>
<protein>
    <recommendedName>
        <fullName evidence="12">Alkyl transferase</fullName>
        <ecNumber evidence="12">2.5.1.-</ecNumber>
    </recommendedName>
</protein>
<dbReference type="GO" id="GO:0005789">
    <property type="term" value="C:endoplasmic reticulum membrane"/>
    <property type="evidence" value="ECO:0007669"/>
    <property type="project" value="UniProtKB-SubCell"/>
</dbReference>
<dbReference type="Proteomes" id="UP001152759">
    <property type="component" value="Chromosome 5"/>
</dbReference>